<dbReference type="RefSeq" id="WP_354196178.1">
    <property type="nucleotide sequence ID" value="NZ_JBEPML010000010.1"/>
</dbReference>
<proteinExistence type="predicted"/>
<evidence type="ECO:0000259" key="1">
    <source>
        <dbReference type="Pfam" id="PF08241"/>
    </source>
</evidence>
<dbReference type="Pfam" id="PF08241">
    <property type="entry name" value="Methyltransf_11"/>
    <property type="match status" value="1"/>
</dbReference>
<sequence>MNAPLPHAGNFDLKEEIRSYWSKRAETFDLAFGHGIFSEAEFSAWQRPIRDTLGEEPLKVLELACGTGEVTRLIHDLGHDVTALDFSEAMLEVARAKHNGKERLRFILADAENTMEPDAAYDAIVCRHLVWTLTAPQATFREWLRLLRPGGRLLVYDGDWTKPSLTGRLFARLVALLDRIHGADPYYDGALSDRHAKIMRALPFGEGLTYDGLAALLAEAGFVDVRYRSHDAIARAQRQGADLRNRLRTRVYRRFILSARRPLP</sequence>
<keyword evidence="2" id="KW-0830">Ubiquinone</keyword>
<dbReference type="PANTHER" id="PTHR43591:SF24">
    <property type="entry name" value="2-METHOXY-6-POLYPRENYL-1,4-BENZOQUINOL METHYLASE, MITOCHONDRIAL"/>
    <property type="match status" value="1"/>
</dbReference>
<dbReference type="SUPFAM" id="SSF53335">
    <property type="entry name" value="S-adenosyl-L-methionine-dependent methyltransferases"/>
    <property type="match status" value="1"/>
</dbReference>
<dbReference type="EMBL" id="JBEPML010000010">
    <property type="protein sequence ID" value="MET3792822.1"/>
    <property type="molecule type" value="Genomic_DNA"/>
</dbReference>
<comment type="caution">
    <text evidence="2">The sequence shown here is derived from an EMBL/GenBank/DDBJ whole genome shotgun (WGS) entry which is preliminary data.</text>
</comment>
<evidence type="ECO:0000313" key="3">
    <source>
        <dbReference type="Proteomes" id="UP001549076"/>
    </source>
</evidence>
<dbReference type="CDD" id="cd02440">
    <property type="entry name" value="AdoMet_MTases"/>
    <property type="match status" value="1"/>
</dbReference>
<dbReference type="Proteomes" id="UP001549076">
    <property type="component" value="Unassembled WGS sequence"/>
</dbReference>
<feature type="domain" description="Methyltransferase type 11" evidence="1">
    <location>
        <begin position="61"/>
        <end position="155"/>
    </location>
</feature>
<keyword evidence="3" id="KW-1185">Reference proteome</keyword>
<dbReference type="InterPro" id="IPR029063">
    <property type="entry name" value="SAM-dependent_MTases_sf"/>
</dbReference>
<accession>A0ABV2N3W5</accession>
<dbReference type="Gene3D" id="3.40.50.150">
    <property type="entry name" value="Vaccinia Virus protein VP39"/>
    <property type="match status" value="1"/>
</dbReference>
<organism evidence="2 3">
    <name type="scientific">Aquamicrobium terrae</name>
    <dbReference type="NCBI Taxonomy" id="1324945"/>
    <lineage>
        <taxon>Bacteria</taxon>
        <taxon>Pseudomonadati</taxon>
        <taxon>Pseudomonadota</taxon>
        <taxon>Alphaproteobacteria</taxon>
        <taxon>Hyphomicrobiales</taxon>
        <taxon>Phyllobacteriaceae</taxon>
        <taxon>Aquamicrobium</taxon>
    </lineage>
</organism>
<dbReference type="InterPro" id="IPR013216">
    <property type="entry name" value="Methyltransf_11"/>
</dbReference>
<gene>
    <name evidence="2" type="ORF">ABID37_003045</name>
</gene>
<protein>
    <submittedName>
        <fullName evidence="2">Ubiquinone/menaquinone biosynthesis C-methylase UbiE</fullName>
    </submittedName>
</protein>
<evidence type="ECO:0000313" key="2">
    <source>
        <dbReference type="EMBL" id="MET3792822.1"/>
    </source>
</evidence>
<reference evidence="2 3" key="1">
    <citation type="submission" date="2024-06" db="EMBL/GenBank/DDBJ databases">
        <title>Genomic Encyclopedia of Type Strains, Phase IV (KMG-IV): sequencing the most valuable type-strain genomes for metagenomic binning, comparative biology and taxonomic classification.</title>
        <authorList>
            <person name="Goeker M."/>
        </authorList>
    </citation>
    <scope>NUCLEOTIDE SEQUENCE [LARGE SCALE GENOMIC DNA]</scope>
    <source>
        <strain evidence="2 3">DSM 27865</strain>
    </source>
</reference>
<name>A0ABV2N3W5_9HYPH</name>
<dbReference type="PANTHER" id="PTHR43591">
    <property type="entry name" value="METHYLTRANSFERASE"/>
    <property type="match status" value="1"/>
</dbReference>